<protein>
    <recommendedName>
        <fullName evidence="3">WxL domain-containing protein</fullName>
    </recommendedName>
</protein>
<proteinExistence type="predicted"/>
<dbReference type="EMBL" id="NKCZ01000047">
    <property type="protein sequence ID" value="POD89050.1"/>
    <property type="molecule type" value="Genomic_DNA"/>
</dbReference>
<organism evidence="1 2">
    <name type="scientific">Lactiplantibacillus plantarum subsp. plantarum</name>
    <dbReference type="NCBI Taxonomy" id="337330"/>
    <lineage>
        <taxon>Bacteria</taxon>
        <taxon>Bacillati</taxon>
        <taxon>Bacillota</taxon>
        <taxon>Bacilli</taxon>
        <taxon>Lactobacillales</taxon>
        <taxon>Lactobacillaceae</taxon>
        <taxon>Lactiplantibacillus</taxon>
    </lineage>
</organism>
<accession>A0A2S3U9N1</accession>
<sequence length="79" mass="8194">MKSATRTLSGNLIYLNGSTKQVLTNTSVTVASGSKVAGKTATTATSDWSASKGILLDVQPSVQVDSYSGSVNWTLQDTP</sequence>
<evidence type="ECO:0000313" key="2">
    <source>
        <dbReference type="Proteomes" id="UP000236990"/>
    </source>
</evidence>
<dbReference type="Proteomes" id="UP000236990">
    <property type="component" value="Unassembled WGS sequence"/>
</dbReference>
<dbReference type="AlphaFoldDB" id="A0A2S3U9N1"/>
<reference evidence="1 2" key="1">
    <citation type="submission" date="2017-06" db="EMBL/GenBank/DDBJ databases">
        <title>Genome sequence of Lactobacillus plantarum subsp. plantarum strain SRCM101258.</title>
        <authorList>
            <person name="Cho S.H."/>
        </authorList>
    </citation>
    <scope>NUCLEOTIDE SEQUENCE [LARGE SCALE GENOMIC DNA]</scope>
    <source>
        <strain evidence="1 2">SRCM101258</strain>
    </source>
</reference>
<evidence type="ECO:0000313" key="1">
    <source>
        <dbReference type="EMBL" id="POD89050.1"/>
    </source>
</evidence>
<comment type="caution">
    <text evidence="1">The sequence shown here is derived from an EMBL/GenBank/DDBJ whole genome shotgun (WGS) entry which is preliminary data.</text>
</comment>
<name>A0A2S3U9N1_LACPN</name>
<evidence type="ECO:0008006" key="3">
    <source>
        <dbReference type="Google" id="ProtNLM"/>
    </source>
</evidence>
<gene>
    <name evidence="1" type="ORF">S101258_00222</name>
</gene>